<evidence type="ECO:0000256" key="1">
    <source>
        <dbReference type="ARBA" id="ARBA00004651"/>
    </source>
</evidence>
<feature type="transmembrane region" description="Helical" evidence="6">
    <location>
        <begin position="206"/>
        <end position="228"/>
    </location>
</feature>
<feature type="transmembrane region" description="Helical" evidence="6">
    <location>
        <begin position="50"/>
        <end position="74"/>
    </location>
</feature>
<keyword evidence="3 6" id="KW-0812">Transmembrane</keyword>
<feature type="transmembrane region" description="Helical" evidence="6">
    <location>
        <begin position="95"/>
        <end position="116"/>
    </location>
</feature>
<dbReference type="Gene3D" id="1.20.1740.10">
    <property type="entry name" value="Amino acid/polyamine transporter I"/>
    <property type="match status" value="1"/>
</dbReference>
<comment type="caution">
    <text evidence="7">The sequence shown here is derived from an EMBL/GenBank/DDBJ whole genome shotgun (WGS) entry which is preliminary data.</text>
</comment>
<feature type="transmembrane region" description="Helical" evidence="6">
    <location>
        <begin position="166"/>
        <end position="186"/>
    </location>
</feature>
<protein>
    <submittedName>
        <fullName evidence="7">Amino acid transporter</fullName>
    </submittedName>
</protein>
<organism evidence="7 8">
    <name type="scientific">Neolewinella antarctica</name>
    <dbReference type="NCBI Taxonomy" id="442734"/>
    <lineage>
        <taxon>Bacteria</taxon>
        <taxon>Pseudomonadati</taxon>
        <taxon>Bacteroidota</taxon>
        <taxon>Saprospiria</taxon>
        <taxon>Saprospirales</taxon>
        <taxon>Lewinellaceae</taxon>
        <taxon>Neolewinella</taxon>
    </lineage>
</organism>
<dbReference type="RefSeq" id="WP_168040345.1">
    <property type="nucleotide sequence ID" value="NZ_JAATJH010000011.1"/>
</dbReference>
<proteinExistence type="predicted"/>
<dbReference type="PANTHER" id="PTHR42770">
    <property type="entry name" value="AMINO ACID TRANSPORTER-RELATED"/>
    <property type="match status" value="1"/>
</dbReference>
<keyword evidence="4 6" id="KW-1133">Transmembrane helix</keyword>
<dbReference type="PANTHER" id="PTHR42770:SF11">
    <property type="entry name" value="INNER MEMBRANE TRANSPORT PROTEIN YBAT"/>
    <property type="match status" value="1"/>
</dbReference>
<evidence type="ECO:0000256" key="3">
    <source>
        <dbReference type="ARBA" id="ARBA00022692"/>
    </source>
</evidence>
<evidence type="ECO:0000313" key="7">
    <source>
        <dbReference type="EMBL" id="NJC28380.1"/>
    </source>
</evidence>
<sequence length="697" mass="75235">MADQNPDENQTPQSLERSLGLPAALAIGVGTMVGAGVFVFPGLAGGAAGAGASISFVIAGCIAMLVALCTAELATAMPSSGGGYFFVSRVMGPRLGTLVGLGQGFGLIFATAFYLTGLAKYLLEFLAEFNIDMGEPVALIGVGFAILMLALNLFGTEKVGQAQNYIVAGLLVILLTLFGYGVLSVFGVVGESNLPEAFVPEGWGPVFSTTALVFTSFLGFVQIATVAGEVKAPHKTLPRALIGSVLIATFIYVLVLFVTTSLFPAEELAEMGETATVEVARSLVGRFGAIAILFAGLLATLSSANASIMSASRTVYALGKDKLLSERVGQLHPKYGTPHIGLAVVGLPIIACMFLGRIEVLAEVASLLHLILYGLICVTLILCRRRKPLWFAPTYRIPGYPVVPIIGAIACFALIGWMEWLSMAIGGGVIVLSLIYFYAFDRGKKVSAPSPTHIAPALRRPYILLPINVDPEIDDLPQLDFIDNFGRLELLALGYYKIPEQTTTDQAREEYGEAVKKQLETDLESLPVAGKAIKSETAFTSDLPALMGRYLEEENCQAILFHHRATRIERLVLPVSEPEEFGIRMVTVLRELVQGRQLPVLVLLLDEGEDEWSETFEEDARGLMNRAGVRAGEFTVTHADTNDLTDALANHTEANDFILLRETERDNRQKNMKRVLNDTETAVLLVLEKRETDADER</sequence>
<dbReference type="EMBL" id="JAATJH010000011">
    <property type="protein sequence ID" value="NJC28380.1"/>
    <property type="molecule type" value="Genomic_DNA"/>
</dbReference>
<gene>
    <name evidence="7" type="ORF">GGR27_003903</name>
</gene>
<keyword evidence="2" id="KW-1003">Cell membrane</keyword>
<evidence type="ECO:0000313" key="8">
    <source>
        <dbReference type="Proteomes" id="UP000770785"/>
    </source>
</evidence>
<feature type="transmembrane region" description="Helical" evidence="6">
    <location>
        <begin position="340"/>
        <end position="358"/>
    </location>
</feature>
<keyword evidence="5 6" id="KW-0472">Membrane</keyword>
<dbReference type="Proteomes" id="UP000770785">
    <property type="component" value="Unassembled WGS sequence"/>
</dbReference>
<name>A0ABX0XGD9_9BACT</name>
<dbReference type="InterPro" id="IPR050367">
    <property type="entry name" value="APC_superfamily"/>
</dbReference>
<feature type="transmembrane region" description="Helical" evidence="6">
    <location>
        <begin position="283"/>
        <end position="304"/>
    </location>
</feature>
<dbReference type="InterPro" id="IPR002293">
    <property type="entry name" value="AA/rel_permease1"/>
</dbReference>
<feature type="transmembrane region" description="Helical" evidence="6">
    <location>
        <begin position="364"/>
        <end position="383"/>
    </location>
</feature>
<feature type="transmembrane region" description="Helical" evidence="6">
    <location>
        <begin position="21"/>
        <end position="44"/>
    </location>
</feature>
<accession>A0ABX0XGD9</accession>
<dbReference type="Pfam" id="PF13520">
    <property type="entry name" value="AA_permease_2"/>
    <property type="match status" value="1"/>
</dbReference>
<reference evidence="7 8" key="1">
    <citation type="submission" date="2020-03" db="EMBL/GenBank/DDBJ databases">
        <title>Genomic Encyclopedia of Type Strains, Phase IV (KMG-IV): sequencing the most valuable type-strain genomes for metagenomic binning, comparative biology and taxonomic classification.</title>
        <authorList>
            <person name="Goeker M."/>
        </authorList>
    </citation>
    <scope>NUCLEOTIDE SEQUENCE [LARGE SCALE GENOMIC DNA]</scope>
    <source>
        <strain evidence="7 8">DSM 105096</strain>
    </source>
</reference>
<feature type="transmembrane region" description="Helical" evidence="6">
    <location>
        <begin position="240"/>
        <end position="263"/>
    </location>
</feature>
<keyword evidence="8" id="KW-1185">Reference proteome</keyword>
<comment type="subcellular location">
    <subcellularLocation>
        <location evidence="1">Cell membrane</location>
        <topology evidence="1">Multi-pass membrane protein</topology>
    </subcellularLocation>
</comment>
<evidence type="ECO:0000256" key="6">
    <source>
        <dbReference type="SAM" id="Phobius"/>
    </source>
</evidence>
<evidence type="ECO:0000256" key="2">
    <source>
        <dbReference type="ARBA" id="ARBA00022475"/>
    </source>
</evidence>
<feature type="transmembrane region" description="Helical" evidence="6">
    <location>
        <begin position="421"/>
        <end position="440"/>
    </location>
</feature>
<evidence type="ECO:0000256" key="5">
    <source>
        <dbReference type="ARBA" id="ARBA00023136"/>
    </source>
</evidence>
<feature type="transmembrane region" description="Helical" evidence="6">
    <location>
        <begin position="395"/>
        <end position="415"/>
    </location>
</feature>
<evidence type="ECO:0000256" key="4">
    <source>
        <dbReference type="ARBA" id="ARBA00022989"/>
    </source>
</evidence>
<feature type="transmembrane region" description="Helical" evidence="6">
    <location>
        <begin position="136"/>
        <end position="154"/>
    </location>
</feature>